<dbReference type="KEGG" id="hlc:CHINAEXTREME19645"/>
<evidence type="ECO:0000313" key="8">
    <source>
        <dbReference type="EMBL" id="EMA35972.1"/>
    </source>
</evidence>
<dbReference type="FunFam" id="3.40.50.300:FF:000016">
    <property type="entry name" value="Oligopeptide ABC transporter ATP-binding component"/>
    <property type="match status" value="1"/>
</dbReference>
<dbReference type="CDD" id="cd03257">
    <property type="entry name" value="ABC_NikE_OppD_transporters"/>
    <property type="match status" value="1"/>
</dbReference>
<dbReference type="GO" id="GO:0055085">
    <property type="term" value="P:transmembrane transport"/>
    <property type="evidence" value="ECO:0007669"/>
    <property type="project" value="UniProtKB-ARBA"/>
</dbReference>
<sequence>MSERIGGADERSDPLLEVEDLETHFPITRGFLRREVGRVRAVDGVSFRIDRGETFGLVGESGSGKTTTALSALRLEEPTGGEIRFDGESVTDLSGADLRAFRRRAQLIVQDPNDAFNPRMTVGEAVAEPLALHGMDDAERRQRIVADLLERVGLAADDADRYPHEFSGGEKQRIAIARALVLNPDLIVADEPTSALDGRVQSDVLALLDDVRREFDVAVLFISHDIDVVRQFCDRLAVMYLGEIVERGPTAEVLNDPAHPYTRVLLGSVPSLDPSDRELARPLTDSVPEPSDPPAGCRFHPRCPEVIAPADVDLEADLWRTVAAFRFSVRTGELPPEIDAARGSEDPEPGIDETTVREAFDLPAELPDDRAEEGVAAAAEAIARGDLDAATDTLAEAFPTVCGRESPADGDRHERQVRCHRYDSAVEAAPRSSSRTLETDG</sequence>
<dbReference type="Proteomes" id="UP000186547">
    <property type="component" value="Chromosome"/>
</dbReference>
<dbReference type="RefSeq" id="WP_007140527.1">
    <property type="nucleotide sequence ID" value="NZ_AOLZ01000022.1"/>
</dbReference>
<dbReference type="NCBIfam" id="TIGR01727">
    <property type="entry name" value="oligo_HPY"/>
    <property type="match status" value="1"/>
</dbReference>
<evidence type="ECO:0000256" key="4">
    <source>
        <dbReference type="ARBA" id="ARBA00022840"/>
    </source>
</evidence>
<dbReference type="AlphaFoldDB" id="M0LQX6"/>
<dbReference type="GeneID" id="30923387"/>
<dbReference type="GO" id="GO:0005524">
    <property type="term" value="F:ATP binding"/>
    <property type="evidence" value="ECO:0007669"/>
    <property type="project" value="UniProtKB-KW"/>
</dbReference>
<dbReference type="PROSITE" id="PS50893">
    <property type="entry name" value="ABC_TRANSPORTER_2"/>
    <property type="match status" value="1"/>
</dbReference>
<dbReference type="Proteomes" id="UP000011555">
    <property type="component" value="Unassembled WGS sequence"/>
</dbReference>
<keyword evidence="9" id="KW-1185">Reference proteome</keyword>
<dbReference type="EMBL" id="CP019285">
    <property type="protein sequence ID" value="APW99847.1"/>
    <property type="molecule type" value="Genomic_DNA"/>
</dbReference>
<dbReference type="GO" id="GO:0016887">
    <property type="term" value="F:ATP hydrolysis activity"/>
    <property type="evidence" value="ECO:0007669"/>
    <property type="project" value="InterPro"/>
</dbReference>
<name>M0LQX6_NATLA</name>
<keyword evidence="2" id="KW-0813">Transport</keyword>
<reference evidence="7" key="3">
    <citation type="submission" date="2017-01" db="EMBL/GenBank/DDBJ databases">
        <authorList>
            <person name="Mah S.A."/>
            <person name="Swanson W.J."/>
            <person name="Moy G.W."/>
            <person name="Vacquier V.D."/>
        </authorList>
    </citation>
    <scope>NUCLEOTIDE SEQUENCE</scope>
    <source>
        <strain evidence="7">AJ5</strain>
    </source>
</reference>
<reference evidence="7 10" key="1">
    <citation type="journal article" date="2011" name="J. Bacteriol.">
        <title>Genome sequence of Halobiforma lacisalsi AJ5, an extremely halophilic archaeon which harbors a bop gene.</title>
        <authorList>
            <person name="Jiang X."/>
            <person name="Wang S."/>
            <person name="Cheng H."/>
            <person name="Huo Y."/>
            <person name="Zhang X."/>
            <person name="Zhu X."/>
            <person name="Han X."/>
            <person name="Ni P."/>
            <person name="Wu M."/>
        </authorList>
    </citation>
    <scope>NUCLEOTIDE SEQUENCE [LARGE SCALE GENOMIC DNA]</scope>
    <source>
        <strain evidence="7 10">AJ5</strain>
    </source>
</reference>
<feature type="region of interest" description="Disordered" evidence="5">
    <location>
        <begin position="272"/>
        <end position="296"/>
    </location>
</feature>
<dbReference type="PANTHER" id="PTHR43776">
    <property type="entry name" value="TRANSPORT ATP-BINDING PROTEIN"/>
    <property type="match status" value="1"/>
</dbReference>
<evidence type="ECO:0000256" key="1">
    <source>
        <dbReference type="ARBA" id="ARBA00005417"/>
    </source>
</evidence>
<dbReference type="InterPro" id="IPR003593">
    <property type="entry name" value="AAA+_ATPase"/>
</dbReference>
<reference evidence="8 9" key="2">
    <citation type="journal article" date="2014" name="PLoS Genet.">
        <title>Phylogenetically driven sequencing of extremely halophilic archaea reveals strategies for static and dynamic osmo-response.</title>
        <authorList>
            <person name="Becker E.A."/>
            <person name="Seitzer P.M."/>
            <person name="Tritt A."/>
            <person name="Larsen D."/>
            <person name="Krusor M."/>
            <person name="Yao A.I."/>
            <person name="Wu D."/>
            <person name="Madern D."/>
            <person name="Eisen J.A."/>
            <person name="Darling A.E."/>
            <person name="Facciotti M.T."/>
        </authorList>
    </citation>
    <scope>NUCLEOTIDE SEQUENCE [LARGE SCALE GENOMIC DNA]</scope>
    <source>
        <strain evidence="8 9">AJ5</strain>
    </source>
</reference>
<feature type="domain" description="ABC transporter" evidence="6">
    <location>
        <begin position="16"/>
        <end position="266"/>
    </location>
</feature>
<dbReference type="Gene3D" id="3.40.50.300">
    <property type="entry name" value="P-loop containing nucleotide triphosphate hydrolases"/>
    <property type="match status" value="1"/>
</dbReference>
<evidence type="ECO:0000313" key="9">
    <source>
        <dbReference type="Proteomes" id="UP000011555"/>
    </source>
</evidence>
<dbReference type="Pfam" id="PF00005">
    <property type="entry name" value="ABC_tran"/>
    <property type="match status" value="1"/>
</dbReference>
<evidence type="ECO:0000313" key="7">
    <source>
        <dbReference type="EMBL" id="APW99847.1"/>
    </source>
</evidence>
<evidence type="ECO:0000313" key="10">
    <source>
        <dbReference type="Proteomes" id="UP000186547"/>
    </source>
</evidence>
<dbReference type="SUPFAM" id="SSF52540">
    <property type="entry name" value="P-loop containing nucleoside triphosphate hydrolases"/>
    <property type="match status" value="1"/>
</dbReference>
<dbReference type="PATRIC" id="fig|358396.7.peg.800"/>
<dbReference type="InterPro" id="IPR050319">
    <property type="entry name" value="ABC_transp_ATP-bind"/>
</dbReference>
<dbReference type="Pfam" id="PF08352">
    <property type="entry name" value="oligo_HPY"/>
    <property type="match status" value="1"/>
</dbReference>
<dbReference type="InterPro" id="IPR017871">
    <property type="entry name" value="ABC_transporter-like_CS"/>
</dbReference>
<dbReference type="PROSITE" id="PS00211">
    <property type="entry name" value="ABC_TRANSPORTER_1"/>
    <property type="match status" value="1"/>
</dbReference>
<keyword evidence="4 7" id="KW-0067">ATP-binding</keyword>
<dbReference type="InterPro" id="IPR013563">
    <property type="entry name" value="Oligopep_ABC_C"/>
</dbReference>
<dbReference type="GO" id="GO:0015833">
    <property type="term" value="P:peptide transport"/>
    <property type="evidence" value="ECO:0007669"/>
    <property type="project" value="InterPro"/>
</dbReference>
<protein>
    <submittedName>
        <fullName evidence="8">Oligopeptide ABC transporter ATPase</fullName>
    </submittedName>
    <submittedName>
        <fullName evidence="7">Peptide ABC transporter ATP-binding protein</fullName>
    </submittedName>
</protein>
<evidence type="ECO:0000256" key="3">
    <source>
        <dbReference type="ARBA" id="ARBA00022741"/>
    </source>
</evidence>
<evidence type="ECO:0000256" key="5">
    <source>
        <dbReference type="SAM" id="MobiDB-lite"/>
    </source>
</evidence>
<dbReference type="InterPro" id="IPR003439">
    <property type="entry name" value="ABC_transporter-like_ATP-bd"/>
</dbReference>
<dbReference type="EMBL" id="AOLZ01000022">
    <property type="protein sequence ID" value="EMA35972.1"/>
    <property type="molecule type" value="Genomic_DNA"/>
</dbReference>
<keyword evidence="3" id="KW-0547">Nucleotide-binding</keyword>
<gene>
    <name evidence="8" type="ORF">C445_03913</name>
    <name evidence="7" type="ORF">CHINAEXTREME_19645</name>
</gene>
<evidence type="ECO:0000256" key="2">
    <source>
        <dbReference type="ARBA" id="ARBA00022448"/>
    </source>
</evidence>
<accession>M0LQX6</accession>
<comment type="similarity">
    <text evidence="1">Belongs to the ABC transporter superfamily.</text>
</comment>
<dbReference type="eggNOG" id="arCOG00184">
    <property type="taxonomic scope" value="Archaea"/>
</dbReference>
<dbReference type="PANTHER" id="PTHR43776:SF7">
    <property type="entry name" value="D,D-DIPEPTIDE TRANSPORT ATP-BINDING PROTEIN DDPF-RELATED"/>
    <property type="match status" value="1"/>
</dbReference>
<evidence type="ECO:0000259" key="6">
    <source>
        <dbReference type="PROSITE" id="PS50893"/>
    </source>
</evidence>
<dbReference type="STRING" id="358396.CHINAEXTREME_19645"/>
<proteinExistence type="inferred from homology"/>
<organism evidence="8 9">
    <name type="scientific">Natronobacterium lacisalsi AJ5</name>
    <dbReference type="NCBI Taxonomy" id="358396"/>
    <lineage>
        <taxon>Archaea</taxon>
        <taxon>Methanobacteriati</taxon>
        <taxon>Methanobacteriota</taxon>
        <taxon>Stenosarchaea group</taxon>
        <taxon>Halobacteria</taxon>
        <taxon>Halobacteriales</taxon>
        <taxon>Natrialbaceae</taxon>
        <taxon>Natronobacterium</taxon>
    </lineage>
</organism>
<dbReference type="SMART" id="SM00382">
    <property type="entry name" value="AAA"/>
    <property type="match status" value="1"/>
</dbReference>
<dbReference type="InterPro" id="IPR027417">
    <property type="entry name" value="P-loop_NTPase"/>
</dbReference>